<dbReference type="EMBL" id="JACHLN010000003">
    <property type="protein sequence ID" value="MBB4840459.1"/>
    <property type="molecule type" value="Genomic_DNA"/>
</dbReference>
<dbReference type="Proteomes" id="UP000575241">
    <property type="component" value="Unassembled WGS sequence"/>
</dbReference>
<keyword evidence="2" id="KW-1185">Reference proteome</keyword>
<dbReference type="RefSeq" id="WP_184168920.1">
    <property type="nucleotide sequence ID" value="NZ_JACHLN010000003.1"/>
</dbReference>
<dbReference type="AlphaFoldDB" id="A0A7W7K3P7"/>
<protein>
    <submittedName>
        <fullName evidence="1">Uncharacterized protein</fullName>
    </submittedName>
</protein>
<gene>
    <name evidence="1" type="ORF">HNP52_003551</name>
</gene>
<evidence type="ECO:0000313" key="2">
    <source>
        <dbReference type="Proteomes" id="UP000575241"/>
    </source>
</evidence>
<proteinExistence type="predicted"/>
<reference evidence="1 2" key="1">
    <citation type="submission" date="2020-08" db="EMBL/GenBank/DDBJ databases">
        <title>Functional genomics of gut bacteria from endangered species of beetles.</title>
        <authorList>
            <person name="Carlos-Shanley C."/>
        </authorList>
    </citation>
    <scope>NUCLEOTIDE SEQUENCE [LARGE SCALE GENOMIC DNA]</scope>
    <source>
        <strain evidence="1 2">S00224</strain>
    </source>
</reference>
<comment type="caution">
    <text evidence="1">The sequence shown here is derived from an EMBL/GenBank/DDBJ whole genome shotgun (WGS) entry which is preliminary data.</text>
</comment>
<sequence>MSRGPDAETLLRRALEAQAEAAGCPVTLVESDWNRWASATFTGARHLLKLAAPPSPALDAWIARLPEAELRLRGHLVADLAVEHVRRAADRVTVSLEVLTVEEGR</sequence>
<evidence type="ECO:0000313" key="1">
    <source>
        <dbReference type="EMBL" id="MBB4840459.1"/>
    </source>
</evidence>
<accession>A0A7W7K3P7</accession>
<organism evidence="1 2">
    <name type="scientific">Sphingomonas kyeonggiensis</name>
    <dbReference type="NCBI Taxonomy" id="1268553"/>
    <lineage>
        <taxon>Bacteria</taxon>
        <taxon>Pseudomonadati</taxon>
        <taxon>Pseudomonadota</taxon>
        <taxon>Alphaproteobacteria</taxon>
        <taxon>Sphingomonadales</taxon>
        <taxon>Sphingomonadaceae</taxon>
        <taxon>Sphingomonas</taxon>
    </lineage>
</organism>
<name>A0A7W7K3P7_9SPHN</name>